<dbReference type="Gene3D" id="1.10.580.10">
    <property type="entry name" value="Citrate Synthase, domain 1"/>
    <property type="match status" value="1"/>
</dbReference>
<protein>
    <submittedName>
        <fullName evidence="1">Citrate synthase</fullName>
    </submittedName>
</protein>
<evidence type="ECO:0000313" key="1">
    <source>
        <dbReference type="EMBL" id="GFH21784.1"/>
    </source>
</evidence>
<dbReference type="EMBL" id="BLLF01001904">
    <property type="protein sequence ID" value="GFH21784.1"/>
    <property type="molecule type" value="Genomic_DNA"/>
</dbReference>
<dbReference type="PANTHER" id="PTHR11739">
    <property type="entry name" value="CITRATE SYNTHASE"/>
    <property type="match status" value="1"/>
</dbReference>
<dbReference type="AlphaFoldDB" id="A0A699ZSP0"/>
<dbReference type="Proteomes" id="UP000485058">
    <property type="component" value="Unassembled WGS sequence"/>
</dbReference>
<accession>A0A699ZSP0</accession>
<dbReference type="PANTHER" id="PTHR11739:SF8">
    <property type="entry name" value="CITRATE SYNTHASE, MITOCHONDRIAL"/>
    <property type="match status" value="1"/>
</dbReference>
<name>A0A699ZSP0_HAELA</name>
<dbReference type="PROSITE" id="PS51257">
    <property type="entry name" value="PROKAR_LIPOPROTEIN"/>
    <property type="match status" value="1"/>
</dbReference>
<dbReference type="GO" id="GO:0046912">
    <property type="term" value="F:acyltransferase activity, acyl groups converted into alkyl on transfer"/>
    <property type="evidence" value="ECO:0007669"/>
    <property type="project" value="InterPro"/>
</dbReference>
<dbReference type="InterPro" id="IPR002020">
    <property type="entry name" value="Citrate_synthase"/>
</dbReference>
<reference evidence="1 2" key="1">
    <citation type="submission" date="2020-02" db="EMBL/GenBank/DDBJ databases">
        <title>Draft genome sequence of Haematococcus lacustris strain NIES-144.</title>
        <authorList>
            <person name="Morimoto D."/>
            <person name="Nakagawa S."/>
            <person name="Yoshida T."/>
            <person name="Sawayama S."/>
        </authorList>
    </citation>
    <scope>NUCLEOTIDE SEQUENCE [LARGE SCALE GENOMIC DNA]</scope>
    <source>
        <strain evidence="1 2">NIES-144</strain>
    </source>
</reference>
<feature type="non-terminal residue" evidence="1">
    <location>
        <position position="128"/>
    </location>
</feature>
<dbReference type="GO" id="GO:0005975">
    <property type="term" value="P:carbohydrate metabolic process"/>
    <property type="evidence" value="ECO:0007669"/>
    <property type="project" value="TreeGrafter"/>
</dbReference>
<evidence type="ECO:0000313" key="2">
    <source>
        <dbReference type="Proteomes" id="UP000485058"/>
    </source>
</evidence>
<dbReference type="GO" id="GO:0006099">
    <property type="term" value="P:tricarboxylic acid cycle"/>
    <property type="evidence" value="ECO:0007669"/>
    <property type="project" value="TreeGrafter"/>
</dbReference>
<dbReference type="SUPFAM" id="SSF48256">
    <property type="entry name" value="Citrate synthase"/>
    <property type="match status" value="1"/>
</dbReference>
<keyword evidence="2" id="KW-1185">Reference proteome</keyword>
<gene>
    <name evidence="1" type="ORF">HaLaN_19151</name>
</gene>
<dbReference type="GO" id="GO:0005759">
    <property type="term" value="C:mitochondrial matrix"/>
    <property type="evidence" value="ECO:0007669"/>
    <property type="project" value="TreeGrafter"/>
</dbReference>
<proteinExistence type="predicted"/>
<feature type="non-terminal residue" evidence="1">
    <location>
        <position position="1"/>
    </location>
</feature>
<organism evidence="1 2">
    <name type="scientific">Haematococcus lacustris</name>
    <name type="common">Green alga</name>
    <name type="synonym">Haematococcus pluvialis</name>
    <dbReference type="NCBI Taxonomy" id="44745"/>
    <lineage>
        <taxon>Eukaryota</taxon>
        <taxon>Viridiplantae</taxon>
        <taxon>Chlorophyta</taxon>
        <taxon>core chlorophytes</taxon>
        <taxon>Chlorophyceae</taxon>
        <taxon>CS clade</taxon>
        <taxon>Chlamydomonadales</taxon>
        <taxon>Haematococcaceae</taxon>
        <taxon>Haematococcus</taxon>
    </lineage>
</organism>
<dbReference type="InterPro" id="IPR036969">
    <property type="entry name" value="Citrate_synthase_sf"/>
</dbReference>
<sequence length="128" mass="13805">MLPAVVRGLAQNGVPQFAASCLSLVSRQLNTATTDLKAVLAEKIPAEQAQLKAIKKEFGKRELGKVTVEMAIGGMRGIPGLLWETSLLDPERGIRFRGHSIPELQAKLPAANKEPLPEGLLWLLLTGD</sequence>
<comment type="caution">
    <text evidence="1">The sequence shown here is derived from an EMBL/GenBank/DDBJ whole genome shotgun (WGS) entry which is preliminary data.</text>
</comment>
<dbReference type="InterPro" id="IPR016142">
    <property type="entry name" value="Citrate_synth-like_lrg_a-sub"/>
</dbReference>